<evidence type="ECO:0000256" key="3">
    <source>
        <dbReference type="ARBA" id="ARBA00022692"/>
    </source>
</evidence>
<comment type="caution">
    <text evidence="7">The sequence shown here is derived from an EMBL/GenBank/DDBJ whole genome shotgun (WGS) entry which is preliminary data.</text>
</comment>
<keyword evidence="5 6" id="KW-0472">Membrane</keyword>
<accession>A0A949K7X7</accession>
<dbReference type="EMBL" id="JAHQCW010000021">
    <property type="protein sequence ID" value="MBU9737512.1"/>
    <property type="molecule type" value="Genomic_DNA"/>
</dbReference>
<dbReference type="RefSeq" id="WP_238722026.1">
    <property type="nucleotide sequence ID" value="NZ_JAHQCW010000021.1"/>
</dbReference>
<feature type="transmembrane region" description="Helical" evidence="6">
    <location>
        <begin position="7"/>
        <end position="24"/>
    </location>
</feature>
<keyword evidence="8" id="KW-1185">Reference proteome</keyword>
<dbReference type="PANTHER" id="PTHR33931:SF2">
    <property type="entry name" value="HOLIN-LIKE PROTEIN CIDA"/>
    <property type="match status" value="1"/>
</dbReference>
<evidence type="ECO:0000256" key="1">
    <source>
        <dbReference type="ARBA" id="ARBA00004651"/>
    </source>
</evidence>
<dbReference type="Pfam" id="PF03788">
    <property type="entry name" value="LrgA"/>
    <property type="match status" value="1"/>
</dbReference>
<protein>
    <submittedName>
        <fullName evidence="7">CidA/LrgA family protein</fullName>
    </submittedName>
</protein>
<dbReference type="InterPro" id="IPR005538">
    <property type="entry name" value="LrgA/CidA"/>
</dbReference>
<feature type="transmembrane region" description="Helical" evidence="6">
    <location>
        <begin position="84"/>
        <end position="110"/>
    </location>
</feature>
<comment type="subcellular location">
    <subcellularLocation>
        <location evidence="1">Cell membrane</location>
        <topology evidence="1">Multi-pass membrane protein</topology>
    </subcellularLocation>
</comment>
<feature type="transmembrane region" description="Helical" evidence="6">
    <location>
        <begin position="59"/>
        <end position="78"/>
    </location>
</feature>
<keyword evidence="4 6" id="KW-1133">Transmembrane helix</keyword>
<evidence type="ECO:0000256" key="6">
    <source>
        <dbReference type="SAM" id="Phobius"/>
    </source>
</evidence>
<name>A0A949K7X7_9FIRM</name>
<dbReference type="GO" id="GO:0005886">
    <property type="term" value="C:plasma membrane"/>
    <property type="evidence" value="ECO:0007669"/>
    <property type="project" value="UniProtKB-SubCell"/>
</dbReference>
<proteinExistence type="predicted"/>
<dbReference type="AlphaFoldDB" id="A0A949K7X7"/>
<reference evidence="7" key="1">
    <citation type="submission" date="2021-06" db="EMBL/GenBank/DDBJ databases">
        <title>Description of novel taxa of the family Lachnospiraceae.</title>
        <authorList>
            <person name="Chaplin A.V."/>
            <person name="Sokolova S.R."/>
            <person name="Pikina A.P."/>
            <person name="Korzhanova M."/>
            <person name="Belova V."/>
            <person name="Korostin D."/>
            <person name="Efimov B.A."/>
        </authorList>
    </citation>
    <scope>NUCLEOTIDE SEQUENCE</scope>
    <source>
        <strain evidence="7">ASD5720</strain>
    </source>
</reference>
<sequence>MKYVNQILIILGIALAGELLRAVIPLPIPGSIYGLAILFFLLFCNLLKPEQIQDAGKLLIDLMPLMFIPAGVGLMKDWQAFAPLLLPASVITVVSTLAVTAVSAGTTRFIRRRRERRTI</sequence>
<evidence type="ECO:0000256" key="4">
    <source>
        <dbReference type="ARBA" id="ARBA00022989"/>
    </source>
</evidence>
<dbReference type="Proteomes" id="UP000712157">
    <property type="component" value="Unassembled WGS sequence"/>
</dbReference>
<feature type="transmembrane region" description="Helical" evidence="6">
    <location>
        <begin position="30"/>
        <end position="47"/>
    </location>
</feature>
<evidence type="ECO:0000313" key="8">
    <source>
        <dbReference type="Proteomes" id="UP000712157"/>
    </source>
</evidence>
<evidence type="ECO:0000256" key="2">
    <source>
        <dbReference type="ARBA" id="ARBA00022475"/>
    </source>
</evidence>
<dbReference type="PANTHER" id="PTHR33931">
    <property type="entry name" value="HOLIN-LIKE PROTEIN CIDA-RELATED"/>
    <property type="match status" value="1"/>
</dbReference>
<keyword evidence="3 6" id="KW-0812">Transmembrane</keyword>
<gene>
    <name evidence="7" type="ORF">KTH89_13260</name>
</gene>
<evidence type="ECO:0000256" key="5">
    <source>
        <dbReference type="ARBA" id="ARBA00023136"/>
    </source>
</evidence>
<evidence type="ECO:0000313" key="7">
    <source>
        <dbReference type="EMBL" id="MBU9737512.1"/>
    </source>
</evidence>
<keyword evidence="2" id="KW-1003">Cell membrane</keyword>
<organism evidence="7 8">
    <name type="scientific">Diplocloster agilis</name>
    <dbReference type="NCBI Taxonomy" id="2850323"/>
    <lineage>
        <taxon>Bacteria</taxon>
        <taxon>Bacillati</taxon>
        <taxon>Bacillota</taxon>
        <taxon>Clostridia</taxon>
        <taxon>Lachnospirales</taxon>
        <taxon>Lachnospiraceae</taxon>
        <taxon>Diplocloster</taxon>
    </lineage>
</organism>